<protein>
    <submittedName>
        <fullName evidence="2">Uncharacterized protein</fullName>
    </submittedName>
</protein>
<feature type="signal peptide" evidence="1">
    <location>
        <begin position="1"/>
        <end position="21"/>
    </location>
</feature>
<evidence type="ECO:0000256" key="1">
    <source>
        <dbReference type="SAM" id="SignalP"/>
    </source>
</evidence>
<accession>A0A0A9BGN6</accession>
<keyword evidence="1" id="KW-0732">Signal</keyword>
<dbReference type="AlphaFoldDB" id="A0A0A9BGN6"/>
<evidence type="ECO:0000313" key="2">
    <source>
        <dbReference type="EMBL" id="JAD63089.1"/>
    </source>
</evidence>
<reference evidence="2" key="2">
    <citation type="journal article" date="2015" name="Data Brief">
        <title>Shoot transcriptome of the giant reed, Arundo donax.</title>
        <authorList>
            <person name="Barrero R.A."/>
            <person name="Guerrero F.D."/>
            <person name="Moolhuijzen P."/>
            <person name="Goolsby J.A."/>
            <person name="Tidwell J."/>
            <person name="Bellgard S.E."/>
            <person name="Bellgard M.I."/>
        </authorList>
    </citation>
    <scope>NUCLEOTIDE SEQUENCE</scope>
    <source>
        <tissue evidence="2">Shoot tissue taken approximately 20 cm above the soil surface</tissue>
    </source>
</reference>
<dbReference type="EMBL" id="GBRH01234806">
    <property type="protein sequence ID" value="JAD63089.1"/>
    <property type="molecule type" value="Transcribed_RNA"/>
</dbReference>
<sequence>MESILLHFGLLVALLTPQSLLFGNVNREKFILLQIPRLL</sequence>
<proteinExistence type="predicted"/>
<feature type="chain" id="PRO_5002062917" evidence="1">
    <location>
        <begin position="22"/>
        <end position="39"/>
    </location>
</feature>
<reference evidence="2" key="1">
    <citation type="submission" date="2014-09" db="EMBL/GenBank/DDBJ databases">
        <authorList>
            <person name="Magalhaes I.L.F."/>
            <person name="Oliveira U."/>
            <person name="Santos F.R."/>
            <person name="Vidigal T.H.D.A."/>
            <person name="Brescovit A.D."/>
            <person name="Santos A.J."/>
        </authorList>
    </citation>
    <scope>NUCLEOTIDE SEQUENCE</scope>
    <source>
        <tissue evidence="2">Shoot tissue taken approximately 20 cm above the soil surface</tissue>
    </source>
</reference>
<organism evidence="2">
    <name type="scientific">Arundo donax</name>
    <name type="common">Giant reed</name>
    <name type="synonym">Donax arundinaceus</name>
    <dbReference type="NCBI Taxonomy" id="35708"/>
    <lineage>
        <taxon>Eukaryota</taxon>
        <taxon>Viridiplantae</taxon>
        <taxon>Streptophyta</taxon>
        <taxon>Embryophyta</taxon>
        <taxon>Tracheophyta</taxon>
        <taxon>Spermatophyta</taxon>
        <taxon>Magnoliopsida</taxon>
        <taxon>Liliopsida</taxon>
        <taxon>Poales</taxon>
        <taxon>Poaceae</taxon>
        <taxon>PACMAD clade</taxon>
        <taxon>Arundinoideae</taxon>
        <taxon>Arundineae</taxon>
        <taxon>Arundo</taxon>
    </lineage>
</organism>
<name>A0A0A9BGN6_ARUDO</name>